<dbReference type="PANTHER" id="PTHR42928:SF5">
    <property type="entry name" value="BLR1237 PROTEIN"/>
    <property type="match status" value="1"/>
</dbReference>
<gene>
    <name evidence="3" type="ORF">SM757_26830</name>
</gene>
<feature type="chain" id="PRO_5046433535" evidence="2">
    <location>
        <begin position="36"/>
        <end position="331"/>
    </location>
</feature>
<evidence type="ECO:0000256" key="2">
    <source>
        <dbReference type="SAM" id="SignalP"/>
    </source>
</evidence>
<dbReference type="SUPFAM" id="SSF53850">
    <property type="entry name" value="Periplasmic binding protein-like II"/>
    <property type="match status" value="1"/>
</dbReference>
<name>A0ABU5IMT2_9BURK</name>
<organism evidence="3 4">
    <name type="scientific">Azohydromonas lata</name>
    <dbReference type="NCBI Taxonomy" id="45677"/>
    <lineage>
        <taxon>Bacteria</taxon>
        <taxon>Pseudomonadati</taxon>
        <taxon>Pseudomonadota</taxon>
        <taxon>Betaproteobacteria</taxon>
        <taxon>Burkholderiales</taxon>
        <taxon>Sphaerotilaceae</taxon>
        <taxon>Azohydromonas</taxon>
    </lineage>
</organism>
<keyword evidence="4" id="KW-1185">Reference proteome</keyword>
<protein>
    <submittedName>
        <fullName evidence="3">Tripartite tricarboxylate transporter substrate binding protein</fullName>
    </submittedName>
</protein>
<dbReference type="InterPro" id="IPR042100">
    <property type="entry name" value="Bug_dom1"/>
</dbReference>
<accession>A0ABU5IMT2</accession>
<dbReference type="PIRSF" id="PIRSF017082">
    <property type="entry name" value="YflP"/>
    <property type="match status" value="1"/>
</dbReference>
<keyword evidence="2" id="KW-0732">Signal</keyword>
<dbReference type="InterPro" id="IPR005064">
    <property type="entry name" value="BUG"/>
</dbReference>
<reference evidence="3 4" key="1">
    <citation type="submission" date="2023-11" db="EMBL/GenBank/DDBJ databases">
        <title>Draft genome of Azohydromonas lata strain H1 (DSM1123), a polyhydroxyalkanoate producer.</title>
        <authorList>
            <person name="Traversa D."/>
            <person name="D'Addabbo P."/>
            <person name="Pazzani C."/>
            <person name="Manzari C."/>
            <person name="Chiara M."/>
            <person name="Scrascia M."/>
        </authorList>
    </citation>
    <scope>NUCLEOTIDE SEQUENCE [LARGE SCALE GENOMIC DNA]</scope>
    <source>
        <strain evidence="3 4">H1</strain>
    </source>
</reference>
<proteinExistence type="inferred from homology"/>
<comment type="similarity">
    <text evidence="1">Belongs to the UPF0065 (bug) family.</text>
</comment>
<dbReference type="Gene3D" id="3.40.190.10">
    <property type="entry name" value="Periplasmic binding protein-like II"/>
    <property type="match status" value="1"/>
</dbReference>
<evidence type="ECO:0000256" key="1">
    <source>
        <dbReference type="ARBA" id="ARBA00006987"/>
    </source>
</evidence>
<dbReference type="Gene3D" id="3.40.190.150">
    <property type="entry name" value="Bordetella uptake gene, domain 1"/>
    <property type="match status" value="1"/>
</dbReference>
<dbReference type="PANTHER" id="PTHR42928">
    <property type="entry name" value="TRICARBOXYLATE-BINDING PROTEIN"/>
    <property type="match status" value="1"/>
</dbReference>
<sequence length="331" mass="33466">MQRGLDMGLGIQPIRRRLLLAGLTAAALAPVAARAQGNGGTARPIRLVVSATSGGDVLARQLAVQLGQQLGVPVVVEPRAGVVGTESVARAAPDGHTLLLAHTGTLALQAAAAGRPATAKGGDFVALGAVASLPLVLLVPAASPMHSVADLLLHARFGSQRLAYASTGTASVGHLAGELLQESAGMKLQHVPYKGQAQALTELLSAQVDLMFSPLPAALPQIEGGKLRALAVTGARRSAVLSSVPTLAEAGVKGYDCAPMFSVLAPRATPADVAAPLSAALAKVMDSAPLRDALRQEGAEAAPASGDVNVQLQAESEKWGKLLAKAGVRPE</sequence>
<feature type="signal peptide" evidence="2">
    <location>
        <begin position="1"/>
        <end position="35"/>
    </location>
</feature>
<comment type="caution">
    <text evidence="3">The sequence shown here is derived from an EMBL/GenBank/DDBJ whole genome shotgun (WGS) entry which is preliminary data.</text>
</comment>
<dbReference type="CDD" id="cd07012">
    <property type="entry name" value="PBP2_Bug_TTT"/>
    <property type="match status" value="1"/>
</dbReference>
<dbReference type="RefSeq" id="WP_322467732.1">
    <property type="nucleotide sequence ID" value="NZ_JAXOJX010000062.1"/>
</dbReference>
<evidence type="ECO:0000313" key="3">
    <source>
        <dbReference type="EMBL" id="MDZ5460200.1"/>
    </source>
</evidence>
<dbReference type="Proteomes" id="UP001293718">
    <property type="component" value="Unassembled WGS sequence"/>
</dbReference>
<dbReference type="EMBL" id="JAXOJX010000062">
    <property type="protein sequence ID" value="MDZ5460200.1"/>
    <property type="molecule type" value="Genomic_DNA"/>
</dbReference>
<dbReference type="Pfam" id="PF03401">
    <property type="entry name" value="TctC"/>
    <property type="match status" value="1"/>
</dbReference>
<evidence type="ECO:0000313" key="4">
    <source>
        <dbReference type="Proteomes" id="UP001293718"/>
    </source>
</evidence>